<feature type="transmembrane region" description="Helical" evidence="1">
    <location>
        <begin position="12"/>
        <end position="32"/>
    </location>
</feature>
<gene>
    <name evidence="2" type="ORF">NC99_05380</name>
</gene>
<evidence type="ECO:0008006" key="4">
    <source>
        <dbReference type="Google" id="ProtNLM"/>
    </source>
</evidence>
<dbReference type="Proteomes" id="UP000036958">
    <property type="component" value="Unassembled WGS sequence"/>
</dbReference>
<reference evidence="3" key="1">
    <citation type="submission" date="2015-07" db="EMBL/GenBank/DDBJ databases">
        <title>Genome sequencing of Sunxiuqinia dokdonensis strain SK.</title>
        <authorList>
            <person name="Ahn S."/>
            <person name="Kim B.-C."/>
        </authorList>
    </citation>
    <scope>NUCLEOTIDE SEQUENCE [LARGE SCALE GENOMIC DNA]</scope>
    <source>
        <strain evidence="3">SK</strain>
    </source>
</reference>
<evidence type="ECO:0000313" key="2">
    <source>
        <dbReference type="EMBL" id="KOH46698.1"/>
    </source>
</evidence>
<dbReference type="RefSeq" id="WP_053179476.1">
    <property type="nucleotide sequence ID" value="NZ_LGIA01000023.1"/>
</dbReference>
<dbReference type="AlphaFoldDB" id="A0A0L8VED3"/>
<accession>A0A0L8VED3</accession>
<evidence type="ECO:0000256" key="1">
    <source>
        <dbReference type="SAM" id="Phobius"/>
    </source>
</evidence>
<evidence type="ECO:0000313" key="3">
    <source>
        <dbReference type="Proteomes" id="UP000036958"/>
    </source>
</evidence>
<proteinExistence type="predicted"/>
<keyword evidence="1" id="KW-0812">Transmembrane</keyword>
<sequence length="163" mass="18809">MDLFGVVKLIHVFLLAMVKYSVTFPYALLIGLDATQAILVVTIGGISGFFFFYYLSAALLRLLKRRHIKIVGFFNTRFNIDLSRLSQKWKPNFSGSMKKRRLFVRFRNRYGFIGIIIATPVLLSIPIGAFLLNRYYSRRKHVFAYMVLSILGWSLLFSAIVII</sequence>
<keyword evidence="1" id="KW-0472">Membrane</keyword>
<keyword evidence="1" id="KW-1133">Transmembrane helix</keyword>
<comment type="caution">
    <text evidence="2">The sequence shown here is derived from an EMBL/GenBank/DDBJ whole genome shotgun (WGS) entry which is preliminary data.</text>
</comment>
<feature type="transmembrane region" description="Helical" evidence="1">
    <location>
        <begin position="110"/>
        <end position="136"/>
    </location>
</feature>
<feature type="transmembrane region" description="Helical" evidence="1">
    <location>
        <begin position="142"/>
        <end position="162"/>
    </location>
</feature>
<keyword evidence="3" id="KW-1185">Reference proteome</keyword>
<dbReference type="STRING" id="1409788.NC99_05380"/>
<name>A0A0L8VED3_9BACT</name>
<protein>
    <recommendedName>
        <fullName evidence="4">SNARE associated Golgi protein</fullName>
    </recommendedName>
</protein>
<dbReference type="EMBL" id="LGIA01000023">
    <property type="protein sequence ID" value="KOH46698.1"/>
    <property type="molecule type" value="Genomic_DNA"/>
</dbReference>
<dbReference type="OrthoDB" id="1467737at2"/>
<feature type="transmembrane region" description="Helical" evidence="1">
    <location>
        <begin position="38"/>
        <end position="60"/>
    </location>
</feature>
<organism evidence="2 3">
    <name type="scientific">Sunxiuqinia dokdonensis</name>
    <dbReference type="NCBI Taxonomy" id="1409788"/>
    <lineage>
        <taxon>Bacteria</taxon>
        <taxon>Pseudomonadati</taxon>
        <taxon>Bacteroidota</taxon>
        <taxon>Bacteroidia</taxon>
        <taxon>Marinilabiliales</taxon>
        <taxon>Prolixibacteraceae</taxon>
        <taxon>Sunxiuqinia</taxon>
    </lineage>
</organism>